<evidence type="ECO:0000256" key="7">
    <source>
        <dbReference type="ARBA" id="ARBA00022857"/>
    </source>
</evidence>
<dbReference type="InterPro" id="IPR018517">
    <property type="entry name" value="tRNA_hU_synthase_CS"/>
</dbReference>
<evidence type="ECO:0000256" key="1">
    <source>
        <dbReference type="ARBA" id="ARBA00001917"/>
    </source>
</evidence>
<keyword evidence="7" id="KW-0521">NADP</keyword>
<dbReference type="Gene3D" id="1.10.1200.80">
    <property type="entry name" value="Putative flavin oxidoreducatase, domain 2"/>
    <property type="match status" value="1"/>
</dbReference>
<evidence type="ECO:0000256" key="8">
    <source>
        <dbReference type="ARBA" id="ARBA00022884"/>
    </source>
</evidence>
<keyword evidence="8" id="KW-0694">RNA-binding</keyword>
<keyword evidence="5 12" id="KW-0288">FMN</keyword>
<evidence type="ECO:0000313" key="14">
    <source>
        <dbReference type="EMBL" id="MFD2263035.1"/>
    </source>
</evidence>
<comment type="catalytic activity">
    <reaction evidence="10">
        <text>a 5,6-dihydrouridine in tRNA + NADP(+) = a uridine in tRNA + NADPH + H(+)</text>
        <dbReference type="Rhea" id="RHEA:23624"/>
        <dbReference type="Rhea" id="RHEA-COMP:13339"/>
        <dbReference type="Rhea" id="RHEA-COMP:13887"/>
        <dbReference type="ChEBI" id="CHEBI:15378"/>
        <dbReference type="ChEBI" id="CHEBI:57783"/>
        <dbReference type="ChEBI" id="CHEBI:58349"/>
        <dbReference type="ChEBI" id="CHEBI:65315"/>
        <dbReference type="ChEBI" id="CHEBI:74443"/>
    </reaction>
</comment>
<dbReference type="SUPFAM" id="SSF51395">
    <property type="entry name" value="FMN-linked oxidoreductases"/>
    <property type="match status" value="1"/>
</dbReference>
<gene>
    <name evidence="14" type="primary">dusB</name>
    <name evidence="14" type="ORF">ACFSM5_09065</name>
</gene>
<evidence type="ECO:0000256" key="10">
    <source>
        <dbReference type="ARBA" id="ARBA00048205"/>
    </source>
</evidence>
<evidence type="ECO:0000259" key="13">
    <source>
        <dbReference type="Pfam" id="PF01207"/>
    </source>
</evidence>
<dbReference type="PANTHER" id="PTHR45846:SF1">
    <property type="entry name" value="TRNA-DIHYDROURIDINE(47) SYNTHASE [NAD(P)(+)]-LIKE"/>
    <property type="match status" value="1"/>
</dbReference>
<feature type="domain" description="DUS-like FMN-binding" evidence="13">
    <location>
        <begin position="15"/>
        <end position="314"/>
    </location>
</feature>
<dbReference type="Proteomes" id="UP001597295">
    <property type="component" value="Unassembled WGS sequence"/>
</dbReference>
<comment type="function">
    <text evidence="2 12">Catalyzes the synthesis of 5,6-dihydrouridine (D), a modified base found in the D-loop of most tRNAs, via the reduction of the C5-C6 double bond in target uridines.</text>
</comment>
<sequence length="329" mass="35399">MGVSIGDIHLDRPAILAPMSGVSDLPFRRLVKKFGAGLVVSEMIASEALVRGHRTTLKMAQTEADEQPAAVQLAGCDPVTMGEAAKVNEDLGAAIIDINMGCPVKKVVGGMAGSALMKDEDKAVAIMEAMVSAVSRPITLKMRLGWDADHRNAPVLAKRAEQAGIKMITIHGRTRTQMYTGTADWAAVRAVREAISLPLIVNGDIQTYDDIDRALAESGADGVMIGRGCYGRPWFVGQAAHYLATGERLPAFTPKQIYEVVSEHYDAILIHYGVEQGVRIARKHLAWYAKDLAGAQAFSSVINLLADPEAVKAEFARFFLGQTPEMEAA</sequence>
<evidence type="ECO:0000256" key="5">
    <source>
        <dbReference type="ARBA" id="ARBA00022643"/>
    </source>
</evidence>
<comment type="cofactor">
    <cofactor evidence="1 12">
        <name>FMN</name>
        <dbReference type="ChEBI" id="CHEBI:58210"/>
    </cofactor>
</comment>
<dbReference type="PANTHER" id="PTHR45846">
    <property type="entry name" value="TRNA-DIHYDROURIDINE(47) SYNTHASE [NAD(P)(+)]-LIKE"/>
    <property type="match status" value="1"/>
</dbReference>
<dbReference type="NCBIfam" id="TIGR00737">
    <property type="entry name" value="nifR3_yhdG"/>
    <property type="match status" value="1"/>
</dbReference>
<dbReference type="PIRSF" id="PIRSF006621">
    <property type="entry name" value="Dus"/>
    <property type="match status" value="1"/>
</dbReference>
<dbReference type="Pfam" id="PF01207">
    <property type="entry name" value="Dus"/>
    <property type="match status" value="1"/>
</dbReference>
<dbReference type="InterPro" id="IPR035587">
    <property type="entry name" value="DUS-like_FMN-bd"/>
</dbReference>
<dbReference type="Gene3D" id="3.20.20.70">
    <property type="entry name" value="Aldolase class I"/>
    <property type="match status" value="1"/>
</dbReference>
<evidence type="ECO:0000256" key="12">
    <source>
        <dbReference type="PIRNR" id="PIRNR006621"/>
    </source>
</evidence>
<comment type="caution">
    <text evidence="14">The sequence shown here is derived from an EMBL/GenBank/DDBJ whole genome shotgun (WGS) entry which is preliminary data.</text>
</comment>
<dbReference type="CDD" id="cd02801">
    <property type="entry name" value="DUS_like_FMN"/>
    <property type="match status" value="1"/>
</dbReference>
<keyword evidence="4 12" id="KW-0285">Flavoprotein</keyword>
<dbReference type="InterPro" id="IPR024036">
    <property type="entry name" value="tRNA-dHydroUridine_Synthase_C"/>
</dbReference>
<evidence type="ECO:0000256" key="4">
    <source>
        <dbReference type="ARBA" id="ARBA00022630"/>
    </source>
</evidence>
<dbReference type="EMBL" id="JBHUIP010000009">
    <property type="protein sequence ID" value="MFD2263035.1"/>
    <property type="molecule type" value="Genomic_DNA"/>
</dbReference>
<keyword evidence="6 12" id="KW-0819">tRNA processing</keyword>
<evidence type="ECO:0000256" key="9">
    <source>
        <dbReference type="ARBA" id="ARBA00023002"/>
    </source>
</evidence>
<dbReference type="InterPro" id="IPR004652">
    <property type="entry name" value="DusB-like"/>
</dbReference>
<name>A0ABW5DUV5_9PROT</name>
<keyword evidence="9 12" id="KW-0560">Oxidoreductase</keyword>
<dbReference type="GO" id="GO:0016491">
    <property type="term" value="F:oxidoreductase activity"/>
    <property type="evidence" value="ECO:0007669"/>
    <property type="project" value="UniProtKB-KW"/>
</dbReference>
<dbReference type="InterPro" id="IPR013785">
    <property type="entry name" value="Aldolase_TIM"/>
</dbReference>
<protein>
    <recommendedName>
        <fullName evidence="12">tRNA-dihydrouridine synthase</fullName>
        <ecNumber evidence="12">1.3.1.-</ecNumber>
    </recommendedName>
</protein>
<accession>A0ABW5DUV5</accession>
<evidence type="ECO:0000256" key="6">
    <source>
        <dbReference type="ARBA" id="ARBA00022694"/>
    </source>
</evidence>
<comment type="similarity">
    <text evidence="12">Belongs to the dus family.</text>
</comment>
<reference evidence="15" key="1">
    <citation type="journal article" date="2019" name="Int. J. Syst. Evol. Microbiol.">
        <title>The Global Catalogue of Microorganisms (GCM) 10K type strain sequencing project: providing services to taxonomists for standard genome sequencing and annotation.</title>
        <authorList>
            <consortium name="The Broad Institute Genomics Platform"/>
            <consortium name="The Broad Institute Genome Sequencing Center for Infectious Disease"/>
            <person name="Wu L."/>
            <person name="Ma J."/>
        </authorList>
    </citation>
    <scope>NUCLEOTIDE SEQUENCE [LARGE SCALE GENOMIC DNA]</scope>
    <source>
        <strain evidence="15">CGMCC 1.19062</strain>
    </source>
</reference>
<dbReference type="RefSeq" id="WP_379876007.1">
    <property type="nucleotide sequence ID" value="NZ_JBHUIP010000009.1"/>
</dbReference>
<evidence type="ECO:0000256" key="2">
    <source>
        <dbReference type="ARBA" id="ARBA00002790"/>
    </source>
</evidence>
<proteinExistence type="inferred from homology"/>
<keyword evidence="15" id="KW-1185">Reference proteome</keyword>
<dbReference type="InterPro" id="IPR001269">
    <property type="entry name" value="DUS_fam"/>
</dbReference>
<comment type="catalytic activity">
    <reaction evidence="11">
        <text>a 5,6-dihydrouridine in tRNA + NAD(+) = a uridine in tRNA + NADH + H(+)</text>
        <dbReference type="Rhea" id="RHEA:54452"/>
        <dbReference type="Rhea" id="RHEA-COMP:13339"/>
        <dbReference type="Rhea" id="RHEA-COMP:13887"/>
        <dbReference type="ChEBI" id="CHEBI:15378"/>
        <dbReference type="ChEBI" id="CHEBI:57540"/>
        <dbReference type="ChEBI" id="CHEBI:57945"/>
        <dbReference type="ChEBI" id="CHEBI:65315"/>
        <dbReference type="ChEBI" id="CHEBI:74443"/>
    </reaction>
</comment>
<organism evidence="14 15">
    <name type="scientific">Lacibacterium aquatile</name>
    <dbReference type="NCBI Taxonomy" id="1168082"/>
    <lineage>
        <taxon>Bacteria</taxon>
        <taxon>Pseudomonadati</taxon>
        <taxon>Pseudomonadota</taxon>
        <taxon>Alphaproteobacteria</taxon>
        <taxon>Rhodospirillales</taxon>
        <taxon>Rhodospirillaceae</taxon>
    </lineage>
</organism>
<evidence type="ECO:0000313" key="15">
    <source>
        <dbReference type="Proteomes" id="UP001597295"/>
    </source>
</evidence>
<evidence type="ECO:0000256" key="11">
    <source>
        <dbReference type="ARBA" id="ARBA00048802"/>
    </source>
</evidence>
<keyword evidence="3" id="KW-0820">tRNA-binding</keyword>
<evidence type="ECO:0000256" key="3">
    <source>
        <dbReference type="ARBA" id="ARBA00022555"/>
    </source>
</evidence>
<dbReference type="PROSITE" id="PS01136">
    <property type="entry name" value="UPF0034"/>
    <property type="match status" value="1"/>
</dbReference>
<dbReference type="EC" id="1.3.1.-" evidence="12"/>